<organism evidence="2 3">
    <name type="scientific">Litorivicinus lipolyticus</name>
    <dbReference type="NCBI Taxonomy" id="418701"/>
    <lineage>
        <taxon>Bacteria</taxon>
        <taxon>Pseudomonadati</taxon>
        <taxon>Pseudomonadota</taxon>
        <taxon>Gammaproteobacteria</taxon>
        <taxon>Oceanospirillales</taxon>
        <taxon>Litorivicinaceae</taxon>
        <taxon>Litorivicinus</taxon>
    </lineage>
</organism>
<protein>
    <submittedName>
        <fullName evidence="2">MMPL family transporter</fullName>
    </submittedName>
</protein>
<dbReference type="GO" id="GO:0042910">
    <property type="term" value="F:xenobiotic transmembrane transporter activity"/>
    <property type="evidence" value="ECO:0007669"/>
    <property type="project" value="TreeGrafter"/>
</dbReference>
<evidence type="ECO:0000313" key="3">
    <source>
        <dbReference type="Proteomes" id="UP000388235"/>
    </source>
</evidence>
<feature type="transmembrane region" description="Helical" evidence="1">
    <location>
        <begin position="878"/>
        <end position="898"/>
    </location>
</feature>
<dbReference type="EMBL" id="CP045871">
    <property type="protein sequence ID" value="QGG79581.1"/>
    <property type="molecule type" value="Genomic_DNA"/>
</dbReference>
<feature type="transmembrane region" description="Helical" evidence="1">
    <location>
        <begin position="1008"/>
        <end position="1031"/>
    </location>
</feature>
<feature type="transmembrane region" description="Helical" evidence="1">
    <location>
        <begin position="931"/>
        <end position="952"/>
    </location>
</feature>
<dbReference type="SUPFAM" id="SSF82866">
    <property type="entry name" value="Multidrug efflux transporter AcrB transmembrane domain"/>
    <property type="match status" value="2"/>
</dbReference>
<dbReference type="Gene3D" id="1.20.1640.10">
    <property type="entry name" value="Multidrug efflux transporter AcrB transmembrane domain"/>
    <property type="match status" value="2"/>
</dbReference>
<feature type="transmembrane region" description="Helical" evidence="1">
    <location>
        <begin position="460"/>
        <end position="479"/>
    </location>
</feature>
<dbReference type="InterPro" id="IPR027463">
    <property type="entry name" value="AcrB_DN_DC_subdom"/>
</dbReference>
<dbReference type="PANTHER" id="PTHR32063">
    <property type="match status" value="1"/>
</dbReference>
<feature type="transmembrane region" description="Helical" evidence="1">
    <location>
        <begin position="905"/>
        <end position="925"/>
    </location>
</feature>
<dbReference type="Gene3D" id="3.30.2090.10">
    <property type="entry name" value="Multidrug efflux transporter AcrB TolC docking domain, DN and DC subdomains"/>
    <property type="match status" value="2"/>
</dbReference>
<keyword evidence="1" id="KW-1133">Transmembrane helix</keyword>
<dbReference type="Pfam" id="PF00873">
    <property type="entry name" value="ACR_tran"/>
    <property type="match status" value="1"/>
</dbReference>
<evidence type="ECO:0000313" key="2">
    <source>
        <dbReference type="EMBL" id="QGG79581.1"/>
    </source>
</evidence>
<dbReference type="Gene3D" id="3.30.70.1320">
    <property type="entry name" value="Multidrug efflux transporter AcrB pore domain like"/>
    <property type="match status" value="1"/>
</dbReference>
<feature type="transmembrane region" description="Helical" evidence="1">
    <location>
        <begin position="383"/>
        <end position="408"/>
    </location>
</feature>
<feature type="transmembrane region" description="Helical" evidence="1">
    <location>
        <begin position="357"/>
        <end position="377"/>
    </location>
</feature>
<feature type="transmembrane region" description="Helical" evidence="1">
    <location>
        <begin position="12"/>
        <end position="31"/>
    </location>
</feature>
<dbReference type="PANTHER" id="PTHR32063:SF33">
    <property type="entry name" value="RND SUPERFAMILY EFFLUX PUMP PERMEASE COMPONENT"/>
    <property type="match status" value="1"/>
</dbReference>
<name>A0A5Q2QBA4_9GAMM</name>
<dbReference type="Gene3D" id="3.30.70.1430">
    <property type="entry name" value="Multidrug efflux transporter AcrB pore domain"/>
    <property type="match status" value="2"/>
</dbReference>
<keyword evidence="3" id="KW-1185">Reference proteome</keyword>
<dbReference type="SUPFAM" id="SSF82714">
    <property type="entry name" value="Multidrug efflux transporter AcrB TolC docking domain, DN and DC subdomains"/>
    <property type="match status" value="2"/>
</dbReference>
<dbReference type="Proteomes" id="UP000388235">
    <property type="component" value="Chromosome"/>
</dbReference>
<feature type="transmembrane region" description="Helical" evidence="1">
    <location>
        <begin position="331"/>
        <end position="350"/>
    </location>
</feature>
<proteinExistence type="predicted"/>
<dbReference type="KEGG" id="llp:GH975_02950"/>
<feature type="transmembrane region" description="Helical" evidence="1">
    <location>
        <begin position="428"/>
        <end position="448"/>
    </location>
</feature>
<feature type="transmembrane region" description="Helical" evidence="1">
    <location>
        <begin position="980"/>
        <end position="996"/>
    </location>
</feature>
<dbReference type="SUPFAM" id="SSF82693">
    <property type="entry name" value="Multidrug efflux transporter AcrB pore domain, PN1, PN2, PC1 and PC2 subdomains"/>
    <property type="match status" value="1"/>
</dbReference>
<dbReference type="GO" id="GO:0005886">
    <property type="term" value="C:plasma membrane"/>
    <property type="evidence" value="ECO:0007669"/>
    <property type="project" value="TreeGrafter"/>
</dbReference>
<keyword evidence="1" id="KW-0812">Transmembrane</keyword>
<gene>
    <name evidence="2" type="ORF">GH975_02950</name>
</gene>
<reference evidence="2 3" key="1">
    <citation type="submission" date="2019-11" db="EMBL/GenBank/DDBJ databases">
        <authorList>
            <person name="Khan S.A."/>
            <person name="Jeon C.O."/>
            <person name="Chun B.H."/>
        </authorList>
    </citation>
    <scope>NUCLEOTIDE SEQUENCE [LARGE SCALE GENOMIC DNA]</scope>
    <source>
        <strain evidence="2 3">IMCC 1097</strain>
    </source>
</reference>
<dbReference type="OrthoDB" id="5287122at2"/>
<feature type="transmembrane region" description="Helical" evidence="1">
    <location>
        <begin position="533"/>
        <end position="554"/>
    </location>
</feature>
<dbReference type="PRINTS" id="PR00702">
    <property type="entry name" value="ACRIFLAVINRP"/>
</dbReference>
<dbReference type="AlphaFoldDB" id="A0A5Q2QBA4"/>
<sequence>MNGLIKWMTEHPVAANLSMVFVLGIGIISAVKLPQQTFPEFTLDQISISVVYPGASPQEIEQSIIRPIEDQLSSIDGVDEITATAFEGRASVNVALKLGEDVSQKLDDVKAEIDRISVFPEDAEEPSVIQASNRSQVLEITVHGFVDEAVLKHQAERLKDELSKLDSLSFVQVSRTRDYEISIEIDRDTLASYGLTLNQVAQTVRANSLELPGGDLRTNQLTVPLRTLGRNFTAAEFGDIVLVSGDNGTRVTLSDVATVIDGFEQSDLSARFGDRPSASVNVYRVGDEQVLAIVDDVSAYLDAVFIPSLPSGIEATIWNNEAEELQNRLDLLMSNAILGLGLVVLCLALFLDLRLSFWSAVGIGVSFMGAFGVMALMDMSINMISLFGFILAIGIVVDNAIVVGENVYLNNEQGTGGVAASVLGTQRVAIPVIFSALTTVVAFTPLLQLPGILGKFLGDIPTVVIIVLLLSLAQSLLILPRHLSSLDLRPQAKTFFLVRWMNRVRAPIDRGLKAFINGPLDAMLRFATAHTSVPIALVVSMMVLTVGVMAHGYVKFSFFPAIEGKFVTADIEMTDGTTFERTQALTDRLRAAAYRAGLTLSEQDVIPVVENIYTVIGEGPRDGGPGGGTTNSGAALAHVVVRLSDPEIRTVATADFERLWRDEIGDVPGVKKLVLSADLVDAGAAVALEASVADGQDIAPVMADLRAALADVPGIFDIRDDNSSGKLEYTLSLKDSAPAYGVQLNDLATQVRGGFYGTEAARVQRGRDDVRVFVRYPEDERNTLDDLLESTIRTPAGDLIPISAVADIEPGTSPTQINRRDGRTITTMTADVDLSIITGQEANDFLSQNVIPDLLQRYPGLQIDFGGEQRTQGDAGAALGQAFAVAMFIIFALLALIFRSYVQPIVVMFAIPLGLIGAIMGHLIMGIAVGLLSIFGIIGLAGVVINNSLVMVDKYNEYIAAGYDVQTAVVEGTKSRFRPILLTSLTTFLGIFPLILETSLQAQFLIPLAVSIGFGVLFGTIIILLSVPAVFMGIAKLRGQTAAIAVTDAASQPI</sequence>
<dbReference type="InterPro" id="IPR001036">
    <property type="entry name" value="Acrflvin-R"/>
</dbReference>
<evidence type="ECO:0000256" key="1">
    <source>
        <dbReference type="SAM" id="Phobius"/>
    </source>
</evidence>
<dbReference type="Gene3D" id="3.30.70.1440">
    <property type="entry name" value="Multidrug efflux transporter AcrB pore domain"/>
    <property type="match status" value="1"/>
</dbReference>
<dbReference type="RefSeq" id="WP_153713085.1">
    <property type="nucleotide sequence ID" value="NZ_CP045871.1"/>
</dbReference>
<keyword evidence="1" id="KW-0472">Membrane</keyword>
<accession>A0A5Q2QBA4</accession>